<proteinExistence type="predicted"/>
<dbReference type="KEGG" id="ipa:Isop_1258"/>
<evidence type="ECO:0000313" key="2">
    <source>
        <dbReference type="EMBL" id="ADV61844.1"/>
    </source>
</evidence>
<dbReference type="InParanoid" id="E8R6E3"/>
<dbReference type="HOGENOM" id="CLU_046987_0_0_0"/>
<dbReference type="SUPFAM" id="SSF51338">
    <property type="entry name" value="Composite domain of metallo-dependent hydrolases"/>
    <property type="match status" value="1"/>
</dbReference>
<sequence>MSARFHSCWARMGLVLVAIGVTWSAARSQESPTPKASEFKPNAALSKPKLAIKAAKIFTSAGEPIANGIILVSHGKIEKVGSAREIAIPEGYETIDHSDKFAMPGLIEAHCHVAGSGDLNDTVYQTNPELRVLDQLRPHNDDLKLAIAGGVTTVCYIPGSGSNMGGWGALLKTGPGELKDVLIRFPGVLKIAQAGNPERRNGEVGSGRMGMNFVIRQQLEEGRRYVEAWDAWEKNPNGPKPAVNLRLEYFKPLFHREIPVLVHTQQYQVVMSSIRILHDEMNLKIVIGHGTFDGYRLGEEVLKRNIPVMAGPRGFYPNPEDGQWHGVVAEYANRGVTFLGVNTDAPVIPQEELWFQGTMAVRYGWNEAAALRGLTIEAAKALMIEDRVGSLEPGKDADIVISTGLILDPRHYVVEVFIDGRSVYHEAKDGRRF</sequence>
<dbReference type="AlphaFoldDB" id="E8R6E3"/>
<protein>
    <submittedName>
        <fullName evidence="2">Amidohydrolase</fullName>
    </submittedName>
</protein>
<dbReference type="Proteomes" id="UP000008631">
    <property type="component" value="Chromosome"/>
</dbReference>
<gene>
    <name evidence="2" type="ordered locus">Isop_1258</name>
</gene>
<dbReference type="InterPro" id="IPR011059">
    <property type="entry name" value="Metal-dep_hydrolase_composite"/>
</dbReference>
<organism evidence="2 3">
    <name type="scientific">Isosphaera pallida (strain ATCC 43644 / DSM 9630 / IS1B)</name>
    <dbReference type="NCBI Taxonomy" id="575540"/>
    <lineage>
        <taxon>Bacteria</taxon>
        <taxon>Pseudomonadati</taxon>
        <taxon>Planctomycetota</taxon>
        <taxon>Planctomycetia</taxon>
        <taxon>Isosphaerales</taxon>
        <taxon>Isosphaeraceae</taxon>
        <taxon>Isosphaera</taxon>
    </lineage>
</organism>
<dbReference type="InterPro" id="IPR051781">
    <property type="entry name" value="Metallo-dep_Hydrolase"/>
</dbReference>
<dbReference type="STRING" id="575540.Isop_1258"/>
<evidence type="ECO:0000313" key="3">
    <source>
        <dbReference type="Proteomes" id="UP000008631"/>
    </source>
</evidence>
<dbReference type="InterPro" id="IPR006680">
    <property type="entry name" value="Amidohydro-rel"/>
</dbReference>
<dbReference type="GO" id="GO:0016810">
    <property type="term" value="F:hydrolase activity, acting on carbon-nitrogen (but not peptide) bonds"/>
    <property type="evidence" value="ECO:0007669"/>
    <property type="project" value="InterPro"/>
</dbReference>
<dbReference type="PANTHER" id="PTHR43135:SF3">
    <property type="entry name" value="ALPHA-D-RIBOSE 1-METHYLPHOSPHONATE 5-TRIPHOSPHATE DIPHOSPHATASE"/>
    <property type="match status" value="1"/>
</dbReference>
<dbReference type="InterPro" id="IPR032466">
    <property type="entry name" value="Metal_Hydrolase"/>
</dbReference>
<dbReference type="eggNOG" id="COG1228">
    <property type="taxonomic scope" value="Bacteria"/>
</dbReference>
<reference key="1">
    <citation type="submission" date="2010-11" db="EMBL/GenBank/DDBJ databases">
        <title>The complete sequence of chromosome of Isophaera pallida ATCC 43644.</title>
        <authorList>
            <consortium name="US DOE Joint Genome Institute (JGI-PGF)"/>
            <person name="Lucas S."/>
            <person name="Copeland A."/>
            <person name="Lapidus A."/>
            <person name="Bruce D."/>
            <person name="Goodwin L."/>
            <person name="Pitluck S."/>
            <person name="Kyrpides N."/>
            <person name="Mavromatis K."/>
            <person name="Pagani I."/>
            <person name="Ivanova N."/>
            <person name="Saunders E."/>
            <person name="Brettin T."/>
            <person name="Detter J.C."/>
            <person name="Han C."/>
            <person name="Tapia R."/>
            <person name="Land M."/>
            <person name="Hauser L."/>
            <person name="Markowitz V."/>
            <person name="Cheng J.-F."/>
            <person name="Hugenholtz P."/>
            <person name="Woyke T."/>
            <person name="Wu D."/>
            <person name="Eisen J.A."/>
        </authorList>
    </citation>
    <scope>NUCLEOTIDE SEQUENCE</scope>
    <source>
        <strain>ATCC 43644</strain>
    </source>
</reference>
<feature type="domain" description="Amidohydrolase-related" evidence="1">
    <location>
        <begin position="353"/>
        <end position="421"/>
    </location>
</feature>
<dbReference type="Gene3D" id="3.20.20.140">
    <property type="entry name" value="Metal-dependent hydrolases"/>
    <property type="match status" value="1"/>
</dbReference>
<name>E8R6E3_ISOPI</name>
<dbReference type="RefSeq" id="WP_013564133.1">
    <property type="nucleotide sequence ID" value="NC_014962.1"/>
</dbReference>
<dbReference type="SUPFAM" id="SSF51556">
    <property type="entry name" value="Metallo-dependent hydrolases"/>
    <property type="match status" value="1"/>
</dbReference>
<keyword evidence="3" id="KW-1185">Reference proteome</keyword>
<accession>E8R6E3</accession>
<reference evidence="2 3" key="2">
    <citation type="journal article" date="2011" name="Stand. Genomic Sci.">
        <title>Complete genome sequence of Isosphaera pallida type strain (IS1B).</title>
        <authorList>
            <consortium name="US DOE Joint Genome Institute (JGI-PGF)"/>
            <person name="Goker M."/>
            <person name="Cleland D."/>
            <person name="Saunders E."/>
            <person name="Lapidus A."/>
            <person name="Nolan M."/>
            <person name="Lucas S."/>
            <person name="Hammon N."/>
            <person name="Deshpande S."/>
            <person name="Cheng J.F."/>
            <person name="Tapia R."/>
            <person name="Han C."/>
            <person name="Goodwin L."/>
            <person name="Pitluck S."/>
            <person name="Liolios K."/>
            <person name="Pagani I."/>
            <person name="Ivanova N."/>
            <person name="Mavromatis K."/>
            <person name="Pati A."/>
            <person name="Chen A."/>
            <person name="Palaniappan K."/>
            <person name="Land M."/>
            <person name="Hauser L."/>
            <person name="Chang Y.J."/>
            <person name="Jeffries C.D."/>
            <person name="Detter J.C."/>
            <person name="Beck B."/>
            <person name="Woyke T."/>
            <person name="Bristow J."/>
            <person name="Eisen J.A."/>
            <person name="Markowitz V."/>
            <person name="Hugenholtz P."/>
            <person name="Kyrpides N.C."/>
            <person name="Klenk H.P."/>
        </authorList>
    </citation>
    <scope>NUCLEOTIDE SEQUENCE [LARGE SCALE GENOMIC DNA]</scope>
    <source>
        <strain evidence="3">ATCC 43644 / DSM 9630 / IS1B</strain>
    </source>
</reference>
<dbReference type="Pfam" id="PF01979">
    <property type="entry name" value="Amidohydro_1"/>
    <property type="match status" value="1"/>
</dbReference>
<evidence type="ECO:0000259" key="1">
    <source>
        <dbReference type="Pfam" id="PF01979"/>
    </source>
</evidence>
<dbReference type="EMBL" id="CP002353">
    <property type="protein sequence ID" value="ADV61844.1"/>
    <property type="molecule type" value="Genomic_DNA"/>
</dbReference>
<dbReference type="PANTHER" id="PTHR43135">
    <property type="entry name" value="ALPHA-D-RIBOSE 1-METHYLPHOSPHONATE 5-TRIPHOSPHATE DIPHOSPHATASE"/>
    <property type="match status" value="1"/>
</dbReference>